<comment type="caution">
    <text evidence="1">The sequence shown here is derived from an EMBL/GenBank/DDBJ whole genome shotgun (WGS) entry which is preliminary data.</text>
</comment>
<gene>
    <name evidence="1" type="ORF">A2Y67_04130</name>
</gene>
<sequence>MTTSVGNKEKKLNPNLKVIIRIRGKKNDPPGYFAFYLTGRIIEKYKKDIIMPLYPDISLNPEGLQAEFWLVAPRKIARKIKAIKNESPLLEVVCEELKEIW</sequence>
<reference evidence="1 2" key="1">
    <citation type="journal article" date="2016" name="Nat. Commun.">
        <title>Thousands of microbial genomes shed light on interconnected biogeochemical processes in an aquifer system.</title>
        <authorList>
            <person name="Anantharaman K."/>
            <person name="Brown C.T."/>
            <person name="Hug L.A."/>
            <person name="Sharon I."/>
            <person name="Castelle C.J."/>
            <person name="Probst A.J."/>
            <person name="Thomas B.C."/>
            <person name="Singh A."/>
            <person name="Wilkins M.J."/>
            <person name="Karaoz U."/>
            <person name="Brodie E.L."/>
            <person name="Williams K.H."/>
            <person name="Hubbard S.S."/>
            <person name="Banfield J.F."/>
        </authorList>
    </citation>
    <scope>NUCLEOTIDE SEQUENCE [LARGE SCALE GENOMIC DNA]</scope>
</reference>
<accession>A0A1G1XPC2</accession>
<proteinExistence type="predicted"/>
<protein>
    <submittedName>
        <fullName evidence="1">Uncharacterized protein</fullName>
    </submittedName>
</protein>
<dbReference type="AlphaFoldDB" id="A0A1G1XPC2"/>
<dbReference type="Proteomes" id="UP000176260">
    <property type="component" value="Unassembled WGS sequence"/>
</dbReference>
<evidence type="ECO:0000313" key="2">
    <source>
        <dbReference type="Proteomes" id="UP000176260"/>
    </source>
</evidence>
<evidence type="ECO:0000313" key="1">
    <source>
        <dbReference type="EMBL" id="OGY41802.1"/>
    </source>
</evidence>
<organism evidence="1 2">
    <name type="scientific">Candidatus Buchananbacteria bacterium RBG_13_39_9</name>
    <dbReference type="NCBI Taxonomy" id="1797531"/>
    <lineage>
        <taxon>Bacteria</taxon>
        <taxon>Candidatus Buchananiibacteriota</taxon>
    </lineage>
</organism>
<name>A0A1G1XPC2_9BACT</name>
<dbReference type="EMBL" id="MHIA01000023">
    <property type="protein sequence ID" value="OGY41802.1"/>
    <property type="molecule type" value="Genomic_DNA"/>
</dbReference>